<evidence type="ECO:0000256" key="1">
    <source>
        <dbReference type="ARBA" id="ARBA00022603"/>
    </source>
</evidence>
<dbReference type="InterPro" id="IPR050602">
    <property type="entry name" value="Malonyl-ACP_OMT"/>
</dbReference>
<reference evidence="8 9" key="1">
    <citation type="submission" date="2024-02" db="EMBL/GenBank/DDBJ databases">
        <title>Chromosome-scale genome assembly of the rough periwinkle Littorina saxatilis.</title>
        <authorList>
            <person name="De Jode A."/>
            <person name="Faria R."/>
            <person name="Formenti G."/>
            <person name="Sims Y."/>
            <person name="Smith T.P."/>
            <person name="Tracey A."/>
            <person name="Wood J.M.D."/>
            <person name="Zagrodzka Z.B."/>
            <person name="Johannesson K."/>
            <person name="Butlin R.K."/>
            <person name="Leder E.H."/>
        </authorList>
    </citation>
    <scope>NUCLEOTIDE SEQUENCE [LARGE SCALE GENOMIC DNA]</scope>
    <source>
        <strain evidence="8">Snail1</strain>
        <tissue evidence="8">Muscle</tissue>
    </source>
</reference>
<evidence type="ECO:0000256" key="4">
    <source>
        <dbReference type="ARBA" id="ARBA00041833"/>
    </source>
</evidence>
<protein>
    <recommendedName>
        <fullName evidence="3">Arginine-hydroxylase NDUFAF5, mitochondrial</fullName>
    </recommendedName>
    <alternativeName>
        <fullName evidence="4">NADH dehydrogenase [ubiquinone] 1 alpha subcomplex assembly factor 5</fullName>
    </alternativeName>
    <alternativeName>
        <fullName evidence="5">Putative methyltransferase NDUFAF5</fullName>
    </alternativeName>
</protein>
<dbReference type="Gene3D" id="3.40.50.150">
    <property type="entry name" value="Vaccinia Virus protein VP39"/>
    <property type="match status" value="1"/>
</dbReference>
<dbReference type="InterPro" id="IPR029063">
    <property type="entry name" value="SAM-dependent_MTases_sf"/>
</dbReference>
<gene>
    <name evidence="8" type="ORF">V1264_018617</name>
</gene>
<keyword evidence="2" id="KW-0808">Transferase</keyword>
<feature type="region of interest" description="Disordered" evidence="6">
    <location>
        <begin position="359"/>
        <end position="382"/>
    </location>
</feature>
<dbReference type="GO" id="GO:0008757">
    <property type="term" value="F:S-adenosylmethionine-dependent methyltransferase activity"/>
    <property type="evidence" value="ECO:0007669"/>
    <property type="project" value="InterPro"/>
</dbReference>
<dbReference type="GO" id="GO:0005739">
    <property type="term" value="C:mitochondrion"/>
    <property type="evidence" value="ECO:0007669"/>
    <property type="project" value="TreeGrafter"/>
</dbReference>
<feature type="domain" description="Methyltransferase type 11" evidence="7">
    <location>
        <begin position="115"/>
        <end position="203"/>
    </location>
</feature>
<evidence type="ECO:0000259" key="7">
    <source>
        <dbReference type="Pfam" id="PF08241"/>
    </source>
</evidence>
<dbReference type="PANTHER" id="PTHR13090">
    <property type="entry name" value="ARGININE-HYDROXYLASE NDUFAF5, MITOCHONDRIAL"/>
    <property type="match status" value="1"/>
</dbReference>
<feature type="compositionally biased region" description="Basic and acidic residues" evidence="6">
    <location>
        <begin position="360"/>
        <end position="382"/>
    </location>
</feature>
<dbReference type="GO" id="GO:0032981">
    <property type="term" value="P:mitochondrial respiratory chain complex I assembly"/>
    <property type="evidence" value="ECO:0007669"/>
    <property type="project" value="TreeGrafter"/>
</dbReference>
<dbReference type="CDD" id="cd02440">
    <property type="entry name" value="AdoMet_MTases"/>
    <property type="match status" value="1"/>
</dbReference>
<keyword evidence="1" id="KW-0489">Methyltransferase</keyword>
<dbReference type="Proteomes" id="UP001374579">
    <property type="component" value="Unassembled WGS sequence"/>
</dbReference>
<evidence type="ECO:0000313" key="9">
    <source>
        <dbReference type="Proteomes" id="UP001374579"/>
    </source>
</evidence>
<sequence>MQRCRKVLFNTTWCRFRRLTKLSSSALVKSSPDLAGEPTCCRCASTSSAGSNPASTKRPAETVMNVFDRRAKRMQRDRAAVAEDHEVYDYLKDEFGYRLSDRLCDIKRKFSVAVELGCGKGFVSRNVYSDMVDTLYQCELSTKTLDLAQPSPEVPTYKLIVDEEFIPFKEDSLDLVFSNLSLHWVNDLPSCFRQIQRALRNDAPLIGSMFGGDTLYELRVALQLAELEREGGFAPHISPYTDVQDLGNLLTRAGYTMLTIDIDEATINYPTMYELMFDLKGMGENNCSWSRKLLMHRDTMVAAAAIYQSMYGNEQGVPATFQVINFIGWKPDPNQPQAAERGSGEVSLKDLGKVNQLAKQIEDERGASKDPQQVDKLTKDLQDVVSKYRDPDLSVDDDKKK</sequence>
<dbReference type="SUPFAM" id="SSF53335">
    <property type="entry name" value="S-adenosyl-L-methionine-dependent methyltransferases"/>
    <property type="match status" value="1"/>
</dbReference>
<keyword evidence="9" id="KW-1185">Reference proteome</keyword>
<evidence type="ECO:0000256" key="6">
    <source>
        <dbReference type="SAM" id="MobiDB-lite"/>
    </source>
</evidence>
<dbReference type="EMBL" id="JBAMIC010000008">
    <property type="protein sequence ID" value="KAK7103785.1"/>
    <property type="molecule type" value="Genomic_DNA"/>
</dbReference>
<organism evidence="8 9">
    <name type="scientific">Littorina saxatilis</name>
    <dbReference type="NCBI Taxonomy" id="31220"/>
    <lineage>
        <taxon>Eukaryota</taxon>
        <taxon>Metazoa</taxon>
        <taxon>Spiralia</taxon>
        <taxon>Lophotrochozoa</taxon>
        <taxon>Mollusca</taxon>
        <taxon>Gastropoda</taxon>
        <taxon>Caenogastropoda</taxon>
        <taxon>Littorinimorpha</taxon>
        <taxon>Littorinoidea</taxon>
        <taxon>Littorinidae</taxon>
        <taxon>Littorina</taxon>
    </lineage>
</organism>
<accession>A0AAN9BD75</accession>
<dbReference type="AlphaFoldDB" id="A0AAN9BD75"/>
<evidence type="ECO:0000256" key="5">
    <source>
        <dbReference type="ARBA" id="ARBA00042549"/>
    </source>
</evidence>
<proteinExistence type="predicted"/>
<name>A0AAN9BD75_9CAEN</name>
<comment type="caution">
    <text evidence="8">The sequence shown here is derived from an EMBL/GenBank/DDBJ whole genome shotgun (WGS) entry which is preliminary data.</text>
</comment>
<evidence type="ECO:0000313" key="8">
    <source>
        <dbReference type="EMBL" id="KAK7103785.1"/>
    </source>
</evidence>
<dbReference type="GO" id="GO:0032259">
    <property type="term" value="P:methylation"/>
    <property type="evidence" value="ECO:0007669"/>
    <property type="project" value="UniProtKB-KW"/>
</dbReference>
<evidence type="ECO:0000256" key="2">
    <source>
        <dbReference type="ARBA" id="ARBA00022679"/>
    </source>
</evidence>
<evidence type="ECO:0000256" key="3">
    <source>
        <dbReference type="ARBA" id="ARBA00040937"/>
    </source>
</evidence>
<dbReference type="PANTHER" id="PTHR13090:SF1">
    <property type="entry name" value="ARGININE-HYDROXYLASE NDUFAF5, MITOCHONDRIAL"/>
    <property type="match status" value="1"/>
</dbReference>
<dbReference type="InterPro" id="IPR013216">
    <property type="entry name" value="Methyltransf_11"/>
</dbReference>
<dbReference type="Pfam" id="PF08241">
    <property type="entry name" value="Methyltransf_11"/>
    <property type="match status" value="1"/>
</dbReference>